<organism evidence="4">
    <name type="scientific">Vanderwaltozyma polyspora (strain ATCC 22028 / DSM 70294 / BCRC 21397 / CBS 2163 / NBRC 10782 / NRRL Y-8283 / UCD 57-17)</name>
    <name type="common">Kluyveromyces polysporus</name>
    <dbReference type="NCBI Taxonomy" id="436907"/>
    <lineage>
        <taxon>Eukaryota</taxon>
        <taxon>Fungi</taxon>
        <taxon>Dikarya</taxon>
        <taxon>Ascomycota</taxon>
        <taxon>Saccharomycotina</taxon>
        <taxon>Saccharomycetes</taxon>
        <taxon>Saccharomycetales</taxon>
        <taxon>Saccharomycetaceae</taxon>
        <taxon>Vanderwaltozyma</taxon>
    </lineage>
</organism>
<reference evidence="3 4" key="1">
    <citation type="journal article" date="2007" name="Proc. Natl. Acad. Sci. U.S.A.">
        <title>Independent sorting-out of thousands of duplicated gene pairs in two yeast species descended from a whole-genome duplication.</title>
        <authorList>
            <person name="Scannell D.R."/>
            <person name="Frank A.C."/>
            <person name="Conant G.C."/>
            <person name="Byrne K.P."/>
            <person name="Woolfit M."/>
            <person name="Wolfe K.H."/>
        </authorList>
    </citation>
    <scope>NUCLEOTIDE SEQUENCE [LARGE SCALE GENOMIC DNA]</scope>
    <source>
        <strain evidence="4">ATCC 22028 / DSM 70294 / BCRC 21397 / CBS 2163 / NBRC 10782 / NRRL Y-8283 / UCD 57-17</strain>
    </source>
</reference>
<evidence type="ECO:0000313" key="3">
    <source>
        <dbReference type="EMBL" id="EDO17152.1"/>
    </source>
</evidence>
<dbReference type="PhylomeDB" id="A7TKP0"/>
<dbReference type="SUPFAM" id="SSF56214">
    <property type="entry name" value="4'-phosphopantetheinyl transferase"/>
    <property type="match status" value="1"/>
</dbReference>
<dbReference type="GO" id="GO:0000287">
    <property type="term" value="F:magnesium ion binding"/>
    <property type="evidence" value="ECO:0007669"/>
    <property type="project" value="InterPro"/>
</dbReference>
<protein>
    <recommendedName>
        <fullName evidence="2">4'-phosphopantetheinyl transferase domain-containing protein</fullName>
    </recommendedName>
</protein>
<sequence length="177" mass="20699">MMLPKTLPISNSKVYGIGTDIVHLPRIARLLIRYPLELPGEIRNKKSFHRISNKFMHEQEYSYLQSLNQDTPRDVNRIIKYIASVWASKECFYKSLSNYVPKTELPPAQTIYTKLAYRTKDRDGKPLLQIDPSFINGNMKYTNFFNNYIDPNLFQILLSISHDKDYLIAFTCITNKV</sequence>
<keyword evidence="1" id="KW-0808">Transferase</keyword>
<gene>
    <name evidence="3" type="ORF">Kpol_1072p22</name>
</gene>
<dbReference type="Pfam" id="PF01648">
    <property type="entry name" value="ACPS"/>
    <property type="match status" value="1"/>
</dbReference>
<dbReference type="InParanoid" id="A7TKP0"/>
<proteinExistence type="predicted"/>
<dbReference type="GO" id="GO:0008897">
    <property type="term" value="F:holo-[acyl-carrier-protein] synthase activity"/>
    <property type="evidence" value="ECO:0007669"/>
    <property type="project" value="EnsemblFungi"/>
</dbReference>
<dbReference type="RefSeq" id="XP_001645010.1">
    <property type="nucleotide sequence ID" value="XM_001644960.1"/>
</dbReference>
<evidence type="ECO:0000259" key="2">
    <source>
        <dbReference type="Pfam" id="PF01648"/>
    </source>
</evidence>
<accession>A7TKP0</accession>
<dbReference type="GO" id="GO:0005739">
    <property type="term" value="C:mitochondrion"/>
    <property type="evidence" value="ECO:0007669"/>
    <property type="project" value="EnsemblFungi"/>
</dbReference>
<feature type="domain" description="4'-phosphopantetheinyl transferase" evidence="2">
    <location>
        <begin position="16"/>
        <end position="99"/>
    </location>
</feature>
<dbReference type="KEGG" id="vpo:Kpol_1072p22"/>
<name>A7TKP0_VANPO</name>
<dbReference type="GeneID" id="5545351"/>
<dbReference type="AlphaFoldDB" id="A7TKP0"/>
<dbReference type="InterPro" id="IPR008278">
    <property type="entry name" value="4-PPantetheinyl_Trfase_dom"/>
</dbReference>
<evidence type="ECO:0000256" key="1">
    <source>
        <dbReference type="ARBA" id="ARBA00022679"/>
    </source>
</evidence>
<dbReference type="OrthoDB" id="15433at2759"/>
<dbReference type="HOGENOM" id="CLU_089696_4_1_1"/>
<dbReference type="InterPro" id="IPR037143">
    <property type="entry name" value="4-PPantetheinyl_Trfase_dom_sf"/>
</dbReference>
<dbReference type="Gene3D" id="3.90.470.20">
    <property type="entry name" value="4'-phosphopantetheinyl transferase domain"/>
    <property type="match status" value="1"/>
</dbReference>
<evidence type="ECO:0000313" key="4">
    <source>
        <dbReference type="Proteomes" id="UP000000267"/>
    </source>
</evidence>
<dbReference type="eggNOG" id="ENOG502S43T">
    <property type="taxonomic scope" value="Eukaryota"/>
</dbReference>
<dbReference type="Proteomes" id="UP000000267">
    <property type="component" value="Unassembled WGS sequence"/>
</dbReference>
<dbReference type="EMBL" id="DS480409">
    <property type="protein sequence ID" value="EDO17152.1"/>
    <property type="molecule type" value="Genomic_DNA"/>
</dbReference>
<dbReference type="GO" id="GO:0031108">
    <property type="term" value="P:holo-[acyl-carrier-protein] biosynthetic process"/>
    <property type="evidence" value="ECO:0007669"/>
    <property type="project" value="EnsemblFungi"/>
</dbReference>
<dbReference type="STRING" id="436907.A7TKP0"/>
<keyword evidence="4" id="KW-1185">Reference proteome</keyword>
<dbReference type="FunCoup" id="A7TKP0">
    <property type="interactions" value="43"/>
</dbReference>
<dbReference type="OMA" id="GVWATKE"/>